<comment type="function">
    <text evidence="5">Involved in sesquiterpene lactone biosynthesis. Produces exclusively (+)-germacrene A.</text>
</comment>
<reference evidence="8 9" key="1">
    <citation type="journal article" date="2017" name="Nat. Commun.">
        <title>Genome assembly with in vitro proximity ligation data and whole-genome triplication in lettuce.</title>
        <authorList>
            <person name="Reyes-Chin-Wo S."/>
            <person name="Wang Z."/>
            <person name="Yang X."/>
            <person name="Kozik A."/>
            <person name="Arikit S."/>
            <person name="Song C."/>
            <person name="Xia L."/>
            <person name="Froenicke L."/>
            <person name="Lavelle D.O."/>
            <person name="Truco M.J."/>
            <person name="Xia R."/>
            <person name="Zhu S."/>
            <person name="Xu C."/>
            <person name="Xu H."/>
            <person name="Xu X."/>
            <person name="Cox K."/>
            <person name="Korf I."/>
            <person name="Meyers B.C."/>
            <person name="Michelmore R.W."/>
        </authorList>
    </citation>
    <scope>NUCLEOTIDE SEQUENCE [LARGE SCALE GENOMIC DNA]</scope>
    <source>
        <strain evidence="9">cv. Salinas</strain>
        <tissue evidence="8">Seedlings</tissue>
    </source>
</reference>
<comment type="caution">
    <text evidence="8">The sequence shown here is derived from an EMBL/GenBank/DDBJ whole genome shotgun (WGS) entry which is preliminary data.</text>
</comment>
<feature type="domain" description="Terpene synthase N-terminal" evidence="6">
    <location>
        <begin position="104"/>
        <end position="278"/>
    </location>
</feature>
<evidence type="ECO:0000313" key="9">
    <source>
        <dbReference type="Proteomes" id="UP000235145"/>
    </source>
</evidence>
<comment type="cofactor">
    <cofactor evidence="1">
        <name>Mg(2+)</name>
        <dbReference type="ChEBI" id="CHEBI:18420"/>
    </cofactor>
</comment>
<dbReference type="EMBL" id="NBSK02000006">
    <property type="protein sequence ID" value="KAJ0201891.1"/>
    <property type="molecule type" value="Genomic_DNA"/>
</dbReference>
<dbReference type="GO" id="GO:0000287">
    <property type="term" value="F:magnesium ion binding"/>
    <property type="evidence" value="ECO:0007669"/>
    <property type="project" value="InterPro"/>
</dbReference>
<dbReference type="GO" id="GO:0046246">
    <property type="term" value="P:terpene biosynthetic process"/>
    <property type="evidence" value="ECO:0000318"/>
    <property type="project" value="GO_Central"/>
</dbReference>
<dbReference type="Pfam" id="PF03936">
    <property type="entry name" value="Terpene_synth_C"/>
    <property type="match status" value="1"/>
</dbReference>
<dbReference type="InterPro" id="IPR005630">
    <property type="entry name" value="Terpene_synthase_metal-bd"/>
</dbReference>
<evidence type="ECO:0000256" key="1">
    <source>
        <dbReference type="ARBA" id="ARBA00001946"/>
    </source>
</evidence>
<dbReference type="PANTHER" id="PTHR31225:SF9">
    <property type="entry name" value="TERPENE SYNTHASE 10"/>
    <property type="match status" value="1"/>
</dbReference>
<dbReference type="AlphaFoldDB" id="A0A9R1X739"/>
<evidence type="ECO:0000256" key="5">
    <source>
        <dbReference type="ARBA" id="ARBA00054370"/>
    </source>
</evidence>
<dbReference type="FunFam" id="1.50.10.130:FF:000001">
    <property type="entry name" value="Isoprene synthase, chloroplastic"/>
    <property type="match status" value="1"/>
</dbReference>
<name>A0A9R1X739_LACSA</name>
<dbReference type="SFLD" id="SFLDS00005">
    <property type="entry name" value="Isoprenoid_Synthase_Type_I"/>
    <property type="match status" value="1"/>
</dbReference>
<keyword evidence="9" id="KW-1185">Reference proteome</keyword>
<dbReference type="InterPro" id="IPR008949">
    <property type="entry name" value="Isoprenoid_synthase_dom_sf"/>
</dbReference>
<dbReference type="Pfam" id="PF01397">
    <property type="entry name" value="Terpene_synth"/>
    <property type="match status" value="1"/>
</dbReference>
<dbReference type="GO" id="GO:0016102">
    <property type="term" value="P:diterpenoid biosynthetic process"/>
    <property type="evidence" value="ECO:0007669"/>
    <property type="project" value="InterPro"/>
</dbReference>
<comment type="catalytic activity">
    <reaction evidence="4">
        <text>(2E,6E)-farnesyl diphosphate = (+)-(R)-germacrene A + diphosphate</text>
        <dbReference type="Rhea" id="RHEA:12516"/>
        <dbReference type="ChEBI" id="CHEBI:33019"/>
        <dbReference type="ChEBI" id="CHEBI:41595"/>
        <dbReference type="ChEBI" id="CHEBI:175763"/>
        <dbReference type="EC" id="4.2.3.23"/>
    </reaction>
</comment>
<sequence>MASCRKYPILELPVRFFRVKLKKNYKFRLIPELPKPNPIPEFSLGRMASMCFCYGSILHFNYNHSKTRSFHICKQLSSLQSRSVPVTVAEPLVRRSANYKSSLWSFDHIQSLSTKYMEEDYTTQVHILKEAVKSMIYNMRNPLGTLELVDELQRLGISYHFEDEISEVLEIIYYNYYKNHNKWNNMDLNAKALGFRLLRQHAYQVPQEIFLNFKDNTQNLNSKLLEDVVGMLNLYEASYHSFEDESILDDVRDFATKYLEENLEKLDGNTSSLVKHALELPLYWRLPRVEAKWFIEVYEKRSGINPTLIELAKLDFNMVQAIHIEDLKHSSRWWRNTMWDKKLSFARDRLVENFLWAVGVSYLPRFSHGRRTLAKVIAMITTIDDVYDVFGTLDELEQFTDVIGRWDIHAIEELPDYMKICFLGFYNSVNEIAYNTLTNTGFLILPYLKKVWGDLCKSYLVESQWYHNGYTPTLEEYMENACVSISGPLVLMHVTFLTSSTLTKEILQCIDMSDNIVRYSSIIFRLADDLGTSSDEMARGDTPKAIQCYMHESGATEEEARRYIKKLISETWKKLNKERAAAKSKFLREFIDHATNLDRMALFMYAKGDGHGCPDVIKSHVLSLLFNPIE</sequence>
<evidence type="ECO:0000256" key="3">
    <source>
        <dbReference type="ARBA" id="ARBA00022842"/>
    </source>
</evidence>
<dbReference type="InterPro" id="IPR036965">
    <property type="entry name" value="Terpene_synth_N_sf"/>
</dbReference>
<proteinExistence type="predicted"/>
<dbReference type="FunFam" id="1.10.600.10:FF:000007">
    <property type="entry name" value="Isoprene synthase, chloroplastic"/>
    <property type="match status" value="1"/>
</dbReference>
<evidence type="ECO:0000259" key="6">
    <source>
        <dbReference type="Pfam" id="PF01397"/>
    </source>
</evidence>
<accession>A0A9R1X739</accession>
<dbReference type="SUPFAM" id="SSF48239">
    <property type="entry name" value="Terpenoid cyclases/Protein prenyltransferases"/>
    <property type="match status" value="1"/>
</dbReference>
<dbReference type="CDD" id="cd00684">
    <property type="entry name" value="Terpene_cyclase_plant_C1"/>
    <property type="match status" value="1"/>
</dbReference>
<feature type="domain" description="Terpene synthase metal-binding" evidence="7">
    <location>
        <begin position="340"/>
        <end position="574"/>
    </location>
</feature>
<keyword evidence="2" id="KW-0479">Metal-binding</keyword>
<dbReference type="Proteomes" id="UP000235145">
    <property type="component" value="Unassembled WGS sequence"/>
</dbReference>
<evidence type="ECO:0000256" key="2">
    <source>
        <dbReference type="ARBA" id="ARBA00022723"/>
    </source>
</evidence>
<dbReference type="InterPro" id="IPR034741">
    <property type="entry name" value="Terpene_cyclase-like_1_C"/>
</dbReference>
<dbReference type="InterPro" id="IPR044814">
    <property type="entry name" value="Terpene_cyclase_plant_C1"/>
</dbReference>
<dbReference type="GO" id="GO:0010333">
    <property type="term" value="F:terpene synthase activity"/>
    <property type="evidence" value="ECO:0000318"/>
    <property type="project" value="GO_Central"/>
</dbReference>
<dbReference type="GO" id="GO:0034005">
    <property type="term" value="F:germacrene-A synthase activity"/>
    <property type="evidence" value="ECO:0007669"/>
    <property type="project" value="UniProtKB-EC"/>
</dbReference>
<dbReference type="InterPro" id="IPR008930">
    <property type="entry name" value="Terpenoid_cyclase/PrenylTrfase"/>
</dbReference>
<evidence type="ECO:0000256" key="4">
    <source>
        <dbReference type="ARBA" id="ARBA00052489"/>
    </source>
</evidence>
<evidence type="ECO:0000259" key="7">
    <source>
        <dbReference type="Pfam" id="PF03936"/>
    </source>
</evidence>
<dbReference type="InterPro" id="IPR050148">
    <property type="entry name" value="Terpene_synthase-like"/>
</dbReference>
<keyword evidence="3" id="KW-0460">Magnesium</keyword>
<gene>
    <name evidence="8" type="ORF">LSAT_V11C600310940</name>
</gene>
<dbReference type="PANTHER" id="PTHR31225">
    <property type="entry name" value="OS04G0344100 PROTEIN-RELATED"/>
    <property type="match status" value="1"/>
</dbReference>
<organism evidence="8 9">
    <name type="scientific">Lactuca sativa</name>
    <name type="common">Garden lettuce</name>
    <dbReference type="NCBI Taxonomy" id="4236"/>
    <lineage>
        <taxon>Eukaryota</taxon>
        <taxon>Viridiplantae</taxon>
        <taxon>Streptophyta</taxon>
        <taxon>Embryophyta</taxon>
        <taxon>Tracheophyta</taxon>
        <taxon>Spermatophyta</taxon>
        <taxon>Magnoliopsida</taxon>
        <taxon>eudicotyledons</taxon>
        <taxon>Gunneridae</taxon>
        <taxon>Pentapetalae</taxon>
        <taxon>asterids</taxon>
        <taxon>campanulids</taxon>
        <taxon>Asterales</taxon>
        <taxon>Asteraceae</taxon>
        <taxon>Cichorioideae</taxon>
        <taxon>Cichorieae</taxon>
        <taxon>Lactucinae</taxon>
        <taxon>Lactuca</taxon>
    </lineage>
</organism>
<protein>
    <submittedName>
        <fullName evidence="8">Uncharacterized protein</fullName>
    </submittedName>
</protein>
<dbReference type="SUPFAM" id="SSF48576">
    <property type="entry name" value="Terpenoid synthases"/>
    <property type="match status" value="1"/>
</dbReference>
<dbReference type="SFLD" id="SFLDG01019">
    <property type="entry name" value="Terpene_Cyclase_Like_1_C_Termi"/>
    <property type="match status" value="1"/>
</dbReference>
<dbReference type="InterPro" id="IPR001906">
    <property type="entry name" value="Terpene_synth_N"/>
</dbReference>
<dbReference type="Gene3D" id="1.10.600.10">
    <property type="entry name" value="Farnesyl Diphosphate Synthase"/>
    <property type="match status" value="1"/>
</dbReference>
<dbReference type="Gene3D" id="1.50.10.130">
    <property type="entry name" value="Terpene synthase, N-terminal domain"/>
    <property type="match status" value="1"/>
</dbReference>
<evidence type="ECO:0000313" key="8">
    <source>
        <dbReference type="EMBL" id="KAJ0201891.1"/>
    </source>
</evidence>